<feature type="non-terminal residue" evidence="1">
    <location>
        <position position="50"/>
    </location>
</feature>
<dbReference type="AlphaFoldDB" id="X1TFX2"/>
<proteinExistence type="predicted"/>
<accession>X1TFX2</accession>
<gene>
    <name evidence="1" type="ORF">S12H4_40083</name>
</gene>
<name>X1TFX2_9ZZZZ</name>
<dbReference type="EMBL" id="BARW01024292">
    <property type="protein sequence ID" value="GAI90261.1"/>
    <property type="molecule type" value="Genomic_DNA"/>
</dbReference>
<sequence>MKKADELKILVMGYWRFRRDCPIVASEYNYGDADVLSVTNSGMVIETEVK</sequence>
<evidence type="ECO:0000313" key="1">
    <source>
        <dbReference type="EMBL" id="GAI90261.1"/>
    </source>
</evidence>
<comment type="caution">
    <text evidence="1">The sequence shown here is derived from an EMBL/GenBank/DDBJ whole genome shotgun (WGS) entry which is preliminary data.</text>
</comment>
<organism evidence="1">
    <name type="scientific">marine sediment metagenome</name>
    <dbReference type="NCBI Taxonomy" id="412755"/>
    <lineage>
        <taxon>unclassified sequences</taxon>
        <taxon>metagenomes</taxon>
        <taxon>ecological metagenomes</taxon>
    </lineage>
</organism>
<protein>
    <submittedName>
        <fullName evidence="1">Uncharacterized protein</fullName>
    </submittedName>
</protein>
<reference evidence="1" key="1">
    <citation type="journal article" date="2014" name="Front. Microbiol.">
        <title>High frequency of phylogenetically diverse reductive dehalogenase-homologous genes in deep subseafloor sedimentary metagenomes.</title>
        <authorList>
            <person name="Kawai M."/>
            <person name="Futagami T."/>
            <person name="Toyoda A."/>
            <person name="Takaki Y."/>
            <person name="Nishi S."/>
            <person name="Hori S."/>
            <person name="Arai W."/>
            <person name="Tsubouchi T."/>
            <person name="Morono Y."/>
            <person name="Uchiyama I."/>
            <person name="Ito T."/>
            <person name="Fujiyama A."/>
            <person name="Inagaki F."/>
            <person name="Takami H."/>
        </authorList>
    </citation>
    <scope>NUCLEOTIDE SEQUENCE</scope>
    <source>
        <strain evidence="1">Expedition CK06-06</strain>
    </source>
</reference>